<evidence type="ECO:0000256" key="4">
    <source>
        <dbReference type="ARBA" id="ARBA00022490"/>
    </source>
</evidence>
<evidence type="ECO:0000256" key="2">
    <source>
        <dbReference type="ARBA" id="ARBA00004496"/>
    </source>
</evidence>
<dbReference type="PROSITE" id="PS51309">
    <property type="entry name" value="PABC"/>
    <property type="match status" value="1"/>
</dbReference>
<protein>
    <submittedName>
        <fullName evidence="12">Polyadenylate-binding protein 8-like isoform X1</fullName>
    </submittedName>
</protein>
<keyword evidence="7" id="KW-0539">Nucleus</keyword>
<dbReference type="SMART" id="SM00361">
    <property type="entry name" value="RRM_1"/>
    <property type="match status" value="4"/>
</dbReference>
<keyword evidence="5" id="KW-0677">Repeat</keyword>
<evidence type="ECO:0000259" key="10">
    <source>
        <dbReference type="PROSITE" id="PS50102"/>
    </source>
</evidence>
<evidence type="ECO:0000259" key="11">
    <source>
        <dbReference type="PROSITE" id="PS51309"/>
    </source>
</evidence>
<feature type="domain" description="RRM" evidence="10">
    <location>
        <begin position="17"/>
        <end position="94"/>
    </location>
</feature>
<dbReference type="InterPro" id="IPR002004">
    <property type="entry name" value="PABP_HYD_C"/>
</dbReference>
<dbReference type="SUPFAM" id="SSF63570">
    <property type="entry name" value="PABC (PABP) domain"/>
    <property type="match status" value="1"/>
</dbReference>
<dbReference type="PANTHER" id="PTHR24012">
    <property type="entry name" value="RNA BINDING PROTEIN"/>
    <property type="match status" value="1"/>
</dbReference>
<evidence type="ECO:0000256" key="8">
    <source>
        <dbReference type="ARBA" id="ARBA00054110"/>
    </source>
</evidence>
<gene>
    <name evidence="12" type="ORF">AAHA92_21161</name>
</gene>
<comment type="caution">
    <text evidence="12">The sequence shown here is derived from an EMBL/GenBank/DDBJ whole genome shotgun (WGS) entry which is preliminary data.</text>
</comment>
<organism evidence="12 13">
    <name type="scientific">Salvia divinorum</name>
    <name type="common">Maria pastora</name>
    <name type="synonym">Diviner's sage</name>
    <dbReference type="NCBI Taxonomy" id="28513"/>
    <lineage>
        <taxon>Eukaryota</taxon>
        <taxon>Viridiplantae</taxon>
        <taxon>Streptophyta</taxon>
        <taxon>Embryophyta</taxon>
        <taxon>Tracheophyta</taxon>
        <taxon>Spermatophyta</taxon>
        <taxon>Magnoliopsida</taxon>
        <taxon>eudicotyledons</taxon>
        <taxon>Gunneridae</taxon>
        <taxon>Pentapetalae</taxon>
        <taxon>asterids</taxon>
        <taxon>lamiids</taxon>
        <taxon>Lamiales</taxon>
        <taxon>Lamiaceae</taxon>
        <taxon>Nepetoideae</taxon>
        <taxon>Mentheae</taxon>
        <taxon>Salviinae</taxon>
        <taxon>Salvia</taxon>
        <taxon>Salvia subgen. Calosphace</taxon>
    </lineage>
</organism>
<dbReference type="SUPFAM" id="SSF54928">
    <property type="entry name" value="RNA-binding domain, RBD"/>
    <property type="match status" value="3"/>
</dbReference>
<dbReference type="FunFam" id="3.30.70.330:FF:000651">
    <property type="entry name" value="Poly(A) binding protein cytoplasmic 1 like"/>
    <property type="match status" value="1"/>
</dbReference>
<comment type="subcellular location">
    <subcellularLocation>
        <location evidence="2">Cytoplasm</location>
    </subcellularLocation>
    <subcellularLocation>
        <location evidence="1">Nucleus</location>
    </subcellularLocation>
</comment>
<comment type="function">
    <text evidence="8">Binds the poly(A) tail of mRNA. Appears to be an important mediator of the multiple roles of the poly(A) tail in mRNA biogenesis, stability and translation.</text>
</comment>
<dbReference type="Gene3D" id="3.30.70.330">
    <property type="match status" value="4"/>
</dbReference>
<feature type="domain" description="RRM" evidence="10">
    <location>
        <begin position="187"/>
        <end position="264"/>
    </location>
</feature>
<dbReference type="GO" id="GO:0003723">
    <property type="term" value="F:RNA binding"/>
    <property type="evidence" value="ECO:0007669"/>
    <property type="project" value="UniProtKB-UniRule"/>
</dbReference>
<evidence type="ECO:0000256" key="6">
    <source>
        <dbReference type="ARBA" id="ARBA00022884"/>
    </source>
</evidence>
<dbReference type="InterPro" id="IPR002343">
    <property type="entry name" value="Hud_Sxl_RNA"/>
</dbReference>
<evidence type="ECO:0000256" key="3">
    <source>
        <dbReference type="ARBA" id="ARBA00008557"/>
    </source>
</evidence>
<dbReference type="SMART" id="SM00517">
    <property type="entry name" value="PolyA"/>
    <property type="match status" value="1"/>
</dbReference>
<evidence type="ECO:0000256" key="1">
    <source>
        <dbReference type="ARBA" id="ARBA00004123"/>
    </source>
</evidence>
<keyword evidence="4" id="KW-0963">Cytoplasm</keyword>
<feature type="domain" description="RRM" evidence="10">
    <location>
        <begin position="288"/>
        <end position="365"/>
    </location>
</feature>
<dbReference type="InterPro" id="IPR035979">
    <property type="entry name" value="RBD_domain_sf"/>
</dbReference>
<evidence type="ECO:0000256" key="5">
    <source>
        <dbReference type="ARBA" id="ARBA00022737"/>
    </source>
</evidence>
<dbReference type="PRINTS" id="PR00961">
    <property type="entry name" value="HUDSXLRNA"/>
</dbReference>
<name>A0ABD1GJI9_SALDI</name>
<feature type="domain" description="PABC" evidence="11">
    <location>
        <begin position="459"/>
        <end position="536"/>
    </location>
</feature>
<keyword evidence="13" id="KW-1185">Reference proteome</keyword>
<reference evidence="12 13" key="1">
    <citation type="submission" date="2024-06" db="EMBL/GenBank/DDBJ databases">
        <title>A chromosome level genome sequence of Diviner's sage (Salvia divinorum).</title>
        <authorList>
            <person name="Ford S.A."/>
            <person name="Ro D.-K."/>
            <person name="Ness R.W."/>
            <person name="Phillips M.A."/>
        </authorList>
    </citation>
    <scope>NUCLEOTIDE SEQUENCE [LARGE SCALE GENOMIC DNA]</scope>
    <source>
        <strain evidence="12">SAF-2024a</strain>
        <tissue evidence="12">Leaf</tissue>
    </source>
</reference>
<dbReference type="EMBL" id="JBEAFC010000008">
    <property type="protein sequence ID" value="KAL1544290.1"/>
    <property type="molecule type" value="Genomic_DNA"/>
</dbReference>
<dbReference type="Pfam" id="PF00076">
    <property type="entry name" value="RRM_1"/>
    <property type="match status" value="4"/>
</dbReference>
<dbReference type="Gene3D" id="1.10.1900.10">
    <property type="entry name" value="c-terminal domain of poly(a) binding protein"/>
    <property type="match status" value="1"/>
</dbReference>
<proteinExistence type="inferred from homology"/>
<keyword evidence="6 9" id="KW-0694">RNA-binding</keyword>
<dbReference type="PROSITE" id="PS50102">
    <property type="entry name" value="RRM"/>
    <property type="match status" value="4"/>
</dbReference>
<evidence type="ECO:0000313" key="12">
    <source>
        <dbReference type="EMBL" id="KAL1544290.1"/>
    </source>
</evidence>
<evidence type="ECO:0000256" key="9">
    <source>
        <dbReference type="PROSITE-ProRule" id="PRU00176"/>
    </source>
</evidence>
<accession>A0ABD1GJI9</accession>
<dbReference type="SMART" id="SM00360">
    <property type="entry name" value="RRM"/>
    <property type="match status" value="4"/>
</dbReference>
<comment type="similarity">
    <text evidence="3">Belongs to the polyadenylate-binding protein type-1 family.</text>
</comment>
<dbReference type="Pfam" id="PF00658">
    <property type="entry name" value="MLLE"/>
    <property type="match status" value="1"/>
</dbReference>
<evidence type="ECO:0000313" key="13">
    <source>
        <dbReference type="Proteomes" id="UP001567538"/>
    </source>
</evidence>
<evidence type="ECO:0000256" key="7">
    <source>
        <dbReference type="ARBA" id="ARBA00023242"/>
    </source>
</evidence>
<feature type="domain" description="RRM" evidence="10">
    <location>
        <begin position="101"/>
        <end position="173"/>
    </location>
</feature>
<dbReference type="InterPro" id="IPR036053">
    <property type="entry name" value="PABP-dom"/>
</dbReference>
<sequence>MAAMEVNVVPELPQTLSALYVGDLDGSVTEEELRRYFDQVGGVNSVKLCMDLNQQSLGYGYVNYTNPRDAEKAMDALNFTHLNGKCIRIAFSKREQTQSKANLFVRNLEQTINHKDLHDIFRPFGKIMSCKVVTDSNGQSKGYGYVLYKHEESAATAIQHLHNELWLGKELYVVPYLSMQEREAKFTNVFVKNISATTTEDDLKAIFGEFGSMTSVAVMRDEAGNSKCFGFVNFQSTTDAARSIEMLNGREFSGKEWYVGRAKKKANREKEMKLERERIALERPLDVNNVYIKNIDDGVDNDKLNELFSPFGTITSCKVMIDKSGISRGYGFVAFSTGEAASRAILEMNGKMIGTKPFYVRVAERKEARHKRLQSIFSSQMMVPPVAPQRPFFYGNGAQSGVNYQQRFVPPRVPMNPNFMYLMAQCHGSSQPAHPLMHPQLPLRGFRSSNCSIAQAMPTQNTLASALANAPPREHNNMLGVYLYPLVQLLEPAMAGKVTGMLLEMDQTEVLHLLESPQSLATKVMEAMNVLTNASQHRNWFSCP</sequence>
<dbReference type="CDD" id="cd12380">
    <property type="entry name" value="RRM3_I_PABPs"/>
    <property type="match status" value="1"/>
</dbReference>
<dbReference type="AlphaFoldDB" id="A0ABD1GJI9"/>
<dbReference type="GO" id="GO:0005634">
    <property type="term" value="C:nucleus"/>
    <property type="evidence" value="ECO:0007669"/>
    <property type="project" value="UniProtKB-SubCell"/>
</dbReference>
<dbReference type="GO" id="GO:0005737">
    <property type="term" value="C:cytoplasm"/>
    <property type="evidence" value="ECO:0007669"/>
    <property type="project" value="UniProtKB-SubCell"/>
</dbReference>
<dbReference type="InterPro" id="IPR000504">
    <property type="entry name" value="RRM_dom"/>
</dbReference>
<dbReference type="Proteomes" id="UP001567538">
    <property type="component" value="Unassembled WGS sequence"/>
</dbReference>
<dbReference type="InterPro" id="IPR012677">
    <property type="entry name" value="Nucleotide-bd_a/b_plait_sf"/>
</dbReference>
<dbReference type="InterPro" id="IPR003954">
    <property type="entry name" value="RRM_euk-type"/>
</dbReference>